<evidence type="ECO:0000313" key="2">
    <source>
        <dbReference type="Proteomes" id="UP000018143"/>
    </source>
</evidence>
<proteinExistence type="predicted"/>
<dbReference type="EMBL" id="BASD01000003">
    <property type="protein sequence ID" value="GAD17900.1"/>
    <property type="molecule type" value="Genomic_DNA"/>
</dbReference>
<organism evidence="1 2">
    <name type="scientific">Helicobacter fennelliae MRY12-0050</name>
    <dbReference type="NCBI Taxonomy" id="1325130"/>
    <lineage>
        <taxon>Bacteria</taxon>
        <taxon>Pseudomonadati</taxon>
        <taxon>Campylobacterota</taxon>
        <taxon>Epsilonproteobacteria</taxon>
        <taxon>Campylobacterales</taxon>
        <taxon>Helicobacteraceae</taxon>
        <taxon>Helicobacter</taxon>
    </lineage>
</organism>
<name>T1CVV2_9HELI</name>
<sequence length="46" mass="5594">MIRLFIKALTLKSLLKLLQCFLEFIARLYGFHRIYTESKTLYKQKL</sequence>
<dbReference type="AlphaFoldDB" id="T1CVV2"/>
<gene>
    <name evidence="1" type="ORF">HFN_1459</name>
</gene>
<keyword evidence="2" id="KW-1185">Reference proteome</keyword>
<dbReference type="Proteomes" id="UP000018143">
    <property type="component" value="Unassembled WGS sequence"/>
</dbReference>
<evidence type="ECO:0000313" key="1">
    <source>
        <dbReference type="EMBL" id="GAD17900.1"/>
    </source>
</evidence>
<reference evidence="1 2" key="1">
    <citation type="journal article" date="2013" name="Genome Announc.">
        <title>Draft Genome Sequence of Helicobacter fennelliae Strain MRY12-0050, Isolated from a Bacteremia Patient.</title>
        <authorList>
            <person name="Rimbara E."/>
            <person name="Matsui M."/>
            <person name="Mori S."/>
            <person name="Suzuki S."/>
            <person name="Suzuki M."/>
            <person name="Kim H."/>
            <person name="Sekizuka T."/>
            <person name="Kuroda M."/>
            <person name="Shibayama K."/>
        </authorList>
    </citation>
    <scope>NUCLEOTIDE SEQUENCE [LARGE SCALE GENOMIC DNA]</scope>
    <source>
        <strain evidence="1 2">MRY12-0050</strain>
    </source>
</reference>
<comment type="caution">
    <text evidence="1">The sequence shown here is derived from an EMBL/GenBank/DDBJ whole genome shotgun (WGS) entry which is preliminary data.</text>
</comment>
<protein>
    <submittedName>
        <fullName evidence="1">Uncharacterized protein</fullName>
    </submittedName>
</protein>
<accession>T1CVV2</accession>